<dbReference type="EMBL" id="MPNT01000041">
    <property type="protein sequence ID" value="OJZ66775.1"/>
    <property type="molecule type" value="Genomic_DNA"/>
</dbReference>
<name>A0A1Q4HH13_9MYCO</name>
<dbReference type="AlphaFoldDB" id="A0A1Q4HH13"/>
<comment type="caution">
    <text evidence="1">The sequence shown here is derived from an EMBL/GenBank/DDBJ whole genome shotgun (WGS) entry which is preliminary data.</text>
</comment>
<protein>
    <submittedName>
        <fullName evidence="1">Uncharacterized protein</fullName>
    </submittedName>
</protein>
<keyword evidence="2" id="KW-1185">Reference proteome</keyword>
<proteinExistence type="predicted"/>
<gene>
    <name evidence="1" type="ORF">BRW65_26965</name>
</gene>
<organism evidence="1 2">
    <name type="scientific">Mycobacterium paraffinicum</name>
    <dbReference type="NCBI Taxonomy" id="53378"/>
    <lineage>
        <taxon>Bacteria</taxon>
        <taxon>Bacillati</taxon>
        <taxon>Actinomycetota</taxon>
        <taxon>Actinomycetes</taxon>
        <taxon>Mycobacteriales</taxon>
        <taxon>Mycobacteriaceae</taxon>
        <taxon>Mycobacterium</taxon>
    </lineage>
</organism>
<accession>A0A1Q4HH13</accession>
<evidence type="ECO:0000313" key="2">
    <source>
        <dbReference type="Proteomes" id="UP000186438"/>
    </source>
</evidence>
<sequence>MGGIAEVIPTPIGVAALIHATSAAVPTIQLRPSRKTRLTAETNADGVHASIIIVAVVKVFESTRDKA</sequence>
<dbReference type="Proteomes" id="UP000186438">
    <property type="component" value="Unassembled WGS sequence"/>
</dbReference>
<evidence type="ECO:0000313" key="1">
    <source>
        <dbReference type="EMBL" id="OJZ66775.1"/>
    </source>
</evidence>
<reference evidence="1 2" key="1">
    <citation type="submission" date="2016-11" db="EMBL/GenBank/DDBJ databases">
        <title>Genome sequences of unsequenced Mycobacteria.</title>
        <authorList>
            <person name="Greninger A.L."/>
            <person name="Fang F."/>
            <person name="Jerome K.R."/>
        </authorList>
    </citation>
    <scope>NUCLEOTIDE SEQUENCE [LARGE SCALE GENOMIC DNA]</scope>
    <source>
        <strain evidence="1 2">M11</strain>
    </source>
</reference>